<comment type="caution">
    <text evidence="2">The sequence shown here is derived from an EMBL/GenBank/DDBJ whole genome shotgun (WGS) entry which is preliminary data.</text>
</comment>
<sequence length="417" mass="49421">MVFIINRIVLDTPSTWNRTRFEATRTKYRQARKLIETSINVQFAKQLKDFCLQNNIIKKTIIEINQNLFEHKNKLHIFDNLTELAVQSLPNHLNKRIENIRHILEKHCNAIKKVLHEENEYWKVMHSTIISNNFRAINKNKNHLELSNKNSSIKNKRISIVLLKRKSNQILPCVNETYIVNHEESPNIYSSELSFKQTQVLPIYTEPNLPIPINFSATILQEEGEEESQSNRDIISSFDQNQTDHECLEFMEPKIMLDRLTHTDLLKYGINNIHYQHQDSFDIPKSLSKRQTRSRKKTKSESIRKRKTRKRKQSKSENTITLRKRKSVSILKPERPTLRQRRNNTTKKNNISIREPSPLPIIDPSNHYRNRFSTRFQRLNDITLSMVNIDSNDDSTELDYDCRSRKKSSRLTRSKKH</sequence>
<feature type="region of interest" description="Disordered" evidence="1">
    <location>
        <begin position="337"/>
        <end position="365"/>
    </location>
</feature>
<evidence type="ECO:0000256" key="1">
    <source>
        <dbReference type="SAM" id="MobiDB-lite"/>
    </source>
</evidence>
<name>A0A815DZC1_9BILA</name>
<feature type="compositionally biased region" description="Basic residues" evidence="1">
    <location>
        <begin position="404"/>
        <end position="417"/>
    </location>
</feature>
<evidence type="ECO:0000313" key="3">
    <source>
        <dbReference type="EMBL" id="CAF3728121.1"/>
    </source>
</evidence>
<evidence type="ECO:0000313" key="4">
    <source>
        <dbReference type="Proteomes" id="UP000663845"/>
    </source>
</evidence>
<gene>
    <name evidence="2" type="ORF">JYZ213_LOCUS32435</name>
    <name evidence="3" type="ORF">OXD698_LOCUS14093</name>
</gene>
<feature type="region of interest" description="Disordered" evidence="1">
    <location>
        <begin position="394"/>
        <end position="417"/>
    </location>
</feature>
<dbReference type="EMBL" id="CAJOAZ010000878">
    <property type="protein sequence ID" value="CAF3728121.1"/>
    <property type="molecule type" value="Genomic_DNA"/>
</dbReference>
<accession>A0A815DZC1</accession>
<organism evidence="2 4">
    <name type="scientific">Adineta steineri</name>
    <dbReference type="NCBI Taxonomy" id="433720"/>
    <lineage>
        <taxon>Eukaryota</taxon>
        <taxon>Metazoa</taxon>
        <taxon>Spiralia</taxon>
        <taxon>Gnathifera</taxon>
        <taxon>Rotifera</taxon>
        <taxon>Eurotatoria</taxon>
        <taxon>Bdelloidea</taxon>
        <taxon>Adinetida</taxon>
        <taxon>Adinetidae</taxon>
        <taxon>Adineta</taxon>
    </lineage>
</organism>
<feature type="region of interest" description="Disordered" evidence="1">
    <location>
        <begin position="282"/>
        <end position="319"/>
    </location>
</feature>
<reference evidence="2" key="1">
    <citation type="submission" date="2021-02" db="EMBL/GenBank/DDBJ databases">
        <authorList>
            <person name="Nowell W R."/>
        </authorList>
    </citation>
    <scope>NUCLEOTIDE SEQUENCE</scope>
</reference>
<dbReference type="Proteomes" id="UP000663844">
    <property type="component" value="Unassembled WGS sequence"/>
</dbReference>
<dbReference type="AlphaFoldDB" id="A0A815DZC1"/>
<proteinExistence type="predicted"/>
<feature type="compositionally biased region" description="Basic residues" evidence="1">
    <location>
        <begin position="287"/>
        <end position="313"/>
    </location>
</feature>
<dbReference type="Proteomes" id="UP000663845">
    <property type="component" value="Unassembled WGS sequence"/>
</dbReference>
<evidence type="ECO:0000313" key="2">
    <source>
        <dbReference type="EMBL" id="CAF1303200.1"/>
    </source>
</evidence>
<protein>
    <submittedName>
        <fullName evidence="2">Uncharacterized protein</fullName>
    </submittedName>
</protein>
<dbReference type="EMBL" id="CAJNOG010000577">
    <property type="protein sequence ID" value="CAF1303200.1"/>
    <property type="molecule type" value="Genomic_DNA"/>
</dbReference>